<keyword evidence="6" id="KW-0317">Glutathione biosynthesis</keyword>
<comment type="similarity">
    <text evidence="6">Belongs to the gamma-glutamyltransferase family.</text>
</comment>
<feature type="region of interest" description="Disordered" evidence="7">
    <location>
        <begin position="1"/>
        <end position="20"/>
    </location>
</feature>
<comment type="pathway">
    <text evidence="6">Sulfur metabolism; glutathione metabolism.</text>
</comment>
<organism evidence="8 9">
    <name type="scientific">Priestia filamentosa</name>
    <dbReference type="NCBI Taxonomy" id="1402861"/>
    <lineage>
        <taxon>Bacteria</taxon>
        <taxon>Bacillati</taxon>
        <taxon>Bacillota</taxon>
        <taxon>Bacilli</taxon>
        <taxon>Bacillales</taxon>
        <taxon>Bacillaceae</taxon>
        <taxon>Priestia</taxon>
    </lineage>
</organism>
<gene>
    <name evidence="8" type="ORF">BEH_26020</name>
</gene>
<comment type="catalytic activity">
    <reaction evidence="2 6">
        <text>glutathione + H2O = L-cysteinylglycine + L-glutamate</text>
        <dbReference type="Rhea" id="RHEA:28807"/>
        <dbReference type="ChEBI" id="CHEBI:15377"/>
        <dbReference type="ChEBI" id="CHEBI:29985"/>
        <dbReference type="ChEBI" id="CHEBI:57925"/>
        <dbReference type="ChEBI" id="CHEBI:61694"/>
        <dbReference type="EC" id="3.4.19.13"/>
    </reaction>
</comment>
<dbReference type="GO" id="GO:0036374">
    <property type="term" value="F:glutathione hydrolase activity"/>
    <property type="evidence" value="ECO:0007669"/>
    <property type="project" value="UniProtKB-UniRule"/>
</dbReference>
<dbReference type="Gene3D" id="3.60.20.40">
    <property type="match status" value="1"/>
</dbReference>
<accession>A0A2S1M0C5</accession>
<dbReference type="InterPro" id="IPR029055">
    <property type="entry name" value="Ntn_hydrolases_N"/>
</dbReference>
<dbReference type="Gene3D" id="1.10.246.130">
    <property type="match status" value="1"/>
</dbReference>
<keyword evidence="6" id="KW-0012">Acyltransferase</keyword>
<reference evidence="8 9" key="1">
    <citation type="journal article" date="2015" name="PLoS ONE">
        <title>Genome Sequence of Bacillus endophyticus and Analysis of Its Companion Mechanism in the Ketogulonigenium vulgare-Bacillus Strain Consortium.</title>
        <authorList>
            <person name="Jia N."/>
            <person name="Du J."/>
            <person name="Ding M.Z."/>
            <person name="Gao F."/>
            <person name="Yuan Y.J."/>
        </authorList>
    </citation>
    <scope>NUCLEOTIDE SEQUENCE [LARGE SCALE GENOMIC DNA]</scope>
    <source>
        <strain evidence="8 9">Hbe603</strain>
        <plasmid evidence="9">pbeh5</plasmid>
    </source>
</reference>
<dbReference type="InterPro" id="IPR052896">
    <property type="entry name" value="GGT-like_enzyme"/>
</dbReference>
<dbReference type="Proteomes" id="UP000036202">
    <property type="component" value="Plasmid pbeh5"/>
</dbReference>
<dbReference type="GO" id="GO:0006751">
    <property type="term" value="P:glutathione catabolic process"/>
    <property type="evidence" value="ECO:0007669"/>
    <property type="project" value="UniProtKB-UniRule"/>
</dbReference>
<dbReference type="InterPro" id="IPR000101">
    <property type="entry name" value="GGT_peptidase"/>
</dbReference>
<evidence type="ECO:0000313" key="8">
    <source>
        <dbReference type="EMBL" id="AWG44817.1"/>
    </source>
</evidence>
<dbReference type="AlphaFoldDB" id="A0A2S1M0C5"/>
<dbReference type="UniPathway" id="UPA00204"/>
<sequence>MADRPTGNPHSTRSVVHAPSGMVATSQPLASIAGLRILQQNGNAFDAAVAAAATLAVVEPTMTGLGGDMFALMYSQKDKKVEGLNGSGRAPKKATRDYFLSQGFKKVPDTGILSVTTPGIVDGWAETLKKHGTMTFSQVLQPAIEYAEKGFPISEVIAAQWRRCEFFLRRNKEATSVYLPNNRPPREGEMFKQPQLAKTLREIADGGRDAFYKGEIARRISDYSEKNGGLLSYDDLATHTSTWVSPIKTDYKGHHVYQMPPNTQGITVLEMLNMLENFDLSNFEHNSVDYLHLLIEVKKLAYADRDYYVSDPKFTDVPVNHMLSKEYALSRSQLINHSKALENVGPGLNLKGDTVYLTVVDKDRNVVSFINSIFGDFGSGIVPNGTGIILQNRGASFSLDKNHPNRIEPGKRPFHTIIPSMVLKDDKPYISFGVMGGDMQPQGQVQVLLNLLEFGMNIQEAGEVARFRHDYNETALESEISSKTRLDLIDKGHKIISSVDVFGGYQGILIDPTTNMLQGGSDPRKDGCAIGY</sequence>
<dbReference type="RefSeq" id="WP_046218489.1">
    <property type="nucleotide sequence ID" value="NZ_CP015327.1"/>
</dbReference>
<name>A0A2S1M0C5_9BACI</name>
<evidence type="ECO:0000256" key="5">
    <source>
        <dbReference type="PIRSR" id="PIRSR600101-2"/>
    </source>
</evidence>
<dbReference type="PRINTS" id="PR01210">
    <property type="entry name" value="GGTRANSPTASE"/>
</dbReference>
<dbReference type="PANTHER" id="PTHR43881:SF1">
    <property type="entry name" value="GAMMA-GLUTAMYLTRANSPEPTIDASE (AFU_ORTHOLOGUE AFUA_4G13580)"/>
    <property type="match status" value="1"/>
</dbReference>
<dbReference type="EC" id="2.3.2.2" evidence="6"/>
<feature type="active site" description="Nucleophile" evidence="4">
    <location>
        <position position="354"/>
    </location>
</feature>
<evidence type="ECO:0000256" key="2">
    <source>
        <dbReference type="ARBA" id="ARBA00001089"/>
    </source>
</evidence>
<dbReference type="GO" id="GO:0006750">
    <property type="term" value="P:glutathione biosynthetic process"/>
    <property type="evidence" value="ECO:0007669"/>
    <property type="project" value="UniProtKB-KW"/>
</dbReference>
<evidence type="ECO:0000256" key="1">
    <source>
        <dbReference type="ARBA" id="ARBA00001049"/>
    </source>
</evidence>
<dbReference type="KEGG" id="beo:BEH_26020"/>
<dbReference type="InterPro" id="IPR043137">
    <property type="entry name" value="GGT_ssub_C"/>
</dbReference>
<dbReference type="EC" id="3.4.19.13" evidence="6"/>
<dbReference type="PANTHER" id="PTHR43881">
    <property type="entry name" value="GAMMA-GLUTAMYLTRANSPEPTIDASE (AFU_ORTHOLOGUE AFUA_4G13580)"/>
    <property type="match status" value="1"/>
</dbReference>
<dbReference type="Pfam" id="PF01019">
    <property type="entry name" value="G_glu_transpept"/>
    <property type="match status" value="1"/>
</dbReference>
<evidence type="ECO:0000256" key="6">
    <source>
        <dbReference type="RuleBase" id="RU368036"/>
    </source>
</evidence>
<comment type="catalytic activity">
    <reaction evidence="3 6">
        <text>an N-terminal (5-L-glutamyl)-[peptide] + an alpha-amino acid = 5-L-glutamyl amino acid + an N-terminal L-alpha-aminoacyl-[peptide]</text>
        <dbReference type="Rhea" id="RHEA:23904"/>
        <dbReference type="Rhea" id="RHEA-COMP:9780"/>
        <dbReference type="Rhea" id="RHEA-COMP:9795"/>
        <dbReference type="ChEBI" id="CHEBI:77644"/>
        <dbReference type="ChEBI" id="CHEBI:78597"/>
        <dbReference type="ChEBI" id="CHEBI:78599"/>
        <dbReference type="ChEBI" id="CHEBI:78608"/>
        <dbReference type="EC" id="2.3.2.2"/>
    </reaction>
</comment>
<keyword evidence="9" id="KW-1185">Reference proteome</keyword>
<dbReference type="OrthoDB" id="9781342at2"/>
<evidence type="ECO:0000256" key="4">
    <source>
        <dbReference type="PIRSR" id="PIRSR600101-1"/>
    </source>
</evidence>
<feature type="binding site" evidence="5">
    <location>
        <position position="437"/>
    </location>
    <ligand>
        <name>L-glutamate</name>
        <dbReference type="ChEBI" id="CHEBI:29985"/>
    </ligand>
</feature>
<proteinExistence type="inferred from homology"/>
<protein>
    <recommendedName>
        <fullName evidence="6">Glutathione hydrolase proenzyme</fullName>
        <ecNumber evidence="6">2.3.2.2</ecNumber>
        <ecNumber evidence="6">3.4.19.13</ecNumber>
    </recommendedName>
    <component>
        <recommendedName>
            <fullName evidence="6">Glutathione hydrolase large chain</fullName>
        </recommendedName>
    </component>
    <component>
        <recommendedName>
            <fullName evidence="6">Glutathione hydrolase small chain</fullName>
        </recommendedName>
    </component>
</protein>
<dbReference type="InterPro" id="IPR043138">
    <property type="entry name" value="GGT_lsub"/>
</dbReference>
<keyword evidence="8" id="KW-0614">Plasmid</keyword>
<dbReference type="EMBL" id="CP015327">
    <property type="protein sequence ID" value="AWG44817.1"/>
    <property type="molecule type" value="Genomic_DNA"/>
</dbReference>
<keyword evidence="6" id="KW-0865">Zymogen</keyword>
<evidence type="ECO:0000256" key="3">
    <source>
        <dbReference type="ARBA" id="ARBA00047417"/>
    </source>
</evidence>
<dbReference type="GO" id="GO:0103068">
    <property type="term" value="F:leukotriene C4 gamma-glutamyl transferase activity"/>
    <property type="evidence" value="ECO:0007669"/>
    <property type="project" value="UniProtKB-EC"/>
</dbReference>
<dbReference type="SUPFAM" id="SSF56235">
    <property type="entry name" value="N-terminal nucleophile aminohydrolases (Ntn hydrolases)"/>
    <property type="match status" value="1"/>
</dbReference>
<comment type="subunit">
    <text evidence="6">This enzyme consists of two polypeptide chains, which are synthesized in precursor form from a single polypeptide.</text>
</comment>
<keyword evidence="6" id="KW-0378">Hydrolase</keyword>
<evidence type="ECO:0000256" key="7">
    <source>
        <dbReference type="SAM" id="MobiDB-lite"/>
    </source>
</evidence>
<geneLocation type="plasmid" evidence="9">
    <name>pbeh5</name>
</geneLocation>
<keyword evidence="6 8" id="KW-0808">Transferase</keyword>
<comment type="catalytic activity">
    <reaction evidence="1 6">
        <text>an S-substituted glutathione + H2O = an S-substituted L-cysteinylglycine + L-glutamate</text>
        <dbReference type="Rhea" id="RHEA:59468"/>
        <dbReference type="ChEBI" id="CHEBI:15377"/>
        <dbReference type="ChEBI" id="CHEBI:29985"/>
        <dbReference type="ChEBI" id="CHEBI:90779"/>
        <dbReference type="ChEBI" id="CHEBI:143103"/>
        <dbReference type="EC" id="3.4.19.13"/>
    </reaction>
</comment>
<comment type="PTM">
    <text evidence="6">Cleaved by autocatalysis into a large and a small subunit.</text>
</comment>
<evidence type="ECO:0000313" key="9">
    <source>
        <dbReference type="Proteomes" id="UP000036202"/>
    </source>
</evidence>
<dbReference type="NCBIfam" id="TIGR00066">
    <property type="entry name" value="g_glut_trans"/>
    <property type="match status" value="1"/>
</dbReference>